<keyword evidence="4" id="KW-1185">Reference proteome</keyword>
<dbReference type="AlphaFoldDB" id="A0A6P7F3F1"/>
<dbReference type="SUPFAM" id="SSF56436">
    <property type="entry name" value="C-type lectin-like"/>
    <property type="match status" value="1"/>
</dbReference>
<keyword evidence="1" id="KW-0732">Signal</keyword>
<evidence type="ECO:0000313" key="5">
    <source>
        <dbReference type="RefSeq" id="XP_028128388.1"/>
    </source>
</evidence>
<reference evidence="5" key="1">
    <citation type="submission" date="2025-04" db="UniProtKB">
        <authorList>
            <consortium name="RefSeq"/>
        </authorList>
    </citation>
    <scope>IDENTIFICATION</scope>
    <source>
        <tissue evidence="5">Whole insect</tissue>
    </source>
</reference>
<dbReference type="CDD" id="cd00037">
    <property type="entry name" value="CLECT"/>
    <property type="match status" value="1"/>
</dbReference>
<dbReference type="GeneID" id="114324755"/>
<dbReference type="InterPro" id="IPR016186">
    <property type="entry name" value="C-type_lectin-like/link_sf"/>
</dbReference>
<feature type="signal peptide" evidence="1">
    <location>
        <begin position="1"/>
        <end position="20"/>
    </location>
</feature>
<feature type="chain" id="PRO_5028223139" evidence="1">
    <location>
        <begin position="21"/>
        <end position="270"/>
    </location>
</feature>
<dbReference type="OrthoDB" id="7962197at2759"/>
<dbReference type="EnsemblMetazoa" id="XM_028272587.1">
    <property type="protein sequence ID" value="XP_028128388.1"/>
    <property type="gene ID" value="LOC114324755"/>
</dbReference>
<sequence>MTNKISVILFLCVLIWKENAVEGKFKFSLKWESSHEPKEEVPVKNLPSIQILQNTDLAARNLPKFRNSVYDLGFDFQGNWYDAAVFCKSRNMSLVSIESEEENAFLYELMKQRYGESMEYWFWTSGIQRNNRWVWTSTGRPIEYFNWMTYQPDNQRSQENCIEMRYNWYTGMRWNDRNGLDCGVHALCEAEIEPVTPVTRYNWFSRYTTPAVMRYTTPVILTTTAVRRDTTPDVSDATPVTRHTTPDIWDTATDTWDITTEKNSNYTDYY</sequence>
<evidence type="ECO:0000256" key="1">
    <source>
        <dbReference type="SAM" id="SignalP"/>
    </source>
</evidence>
<protein>
    <submittedName>
        <fullName evidence="5">Uncharacterized protein LOC114324755</fullName>
    </submittedName>
</protein>
<dbReference type="Pfam" id="PF00059">
    <property type="entry name" value="Lectin_C"/>
    <property type="match status" value="1"/>
</dbReference>
<dbReference type="PANTHER" id="PTHR22803">
    <property type="entry name" value="MANNOSE, PHOSPHOLIPASE, LECTIN RECEPTOR RELATED"/>
    <property type="match status" value="1"/>
</dbReference>
<dbReference type="InterPro" id="IPR016187">
    <property type="entry name" value="CTDL_fold"/>
</dbReference>
<evidence type="ECO:0000313" key="3">
    <source>
        <dbReference type="EnsemblMetazoa" id="XP_028128388.1"/>
    </source>
</evidence>
<dbReference type="InterPro" id="IPR050111">
    <property type="entry name" value="C-type_lectin/snaclec_domain"/>
</dbReference>
<dbReference type="SMART" id="SM00034">
    <property type="entry name" value="CLECT"/>
    <property type="match status" value="1"/>
</dbReference>
<gene>
    <name evidence="5" type="primary">LOC114324755</name>
</gene>
<reference evidence="3" key="2">
    <citation type="submission" date="2025-05" db="UniProtKB">
        <authorList>
            <consortium name="EnsemblMetazoa"/>
        </authorList>
    </citation>
    <scope>IDENTIFICATION</scope>
</reference>
<dbReference type="KEGG" id="dvv:114324755"/>
<organism evidence="5">
    <name type="scientific">Diabrotica virgifera virgifera</name>
    <name type="common">western corn rootworm</name>
    <dbReference type="NCBI Taxonomy" id="50390"/>
    <lineage>
        <taxon>Eukaryota</taxon>
        <taxon>Metazoa</taxon>
        <taxon>Ecdysozoa</taxon>
        <taxon>Arthropoda</taxon>
        <taxon>Hexapoda</taxon>
        <taxon>Insecta</taxon>
        <taxon>Pterygota</taxon>
        <taxon>Neoptera</taxon>
        <taxon>Endopterygota</taxon>
        <taxon>Coleoptera</taxon>
        <taxon>Polyphaga</taxon>
        <taxon>Cucujiformia</taxon>
        <taxon>Chrysomeloidea</taxon>
        <taxon>Chrysomelidae</taxon>
        <taxon>Galerucinae</taxon>
        <taxon>Diabroticina</taxon>
        <taxon>Diabroticites</taxon>
        <taxon>Diabrotica</taxon>
    </lineage>
</organism>
<evidence type="ECO:0000259" key="2">
    <source>
        <dbReference type="PROSITE" id="PS50041"/>
    </source>
</evidence>
<dbReference type="Gene3D" id="3.10.100.10">
    <property type="entry name" value="Mannose-Binding Protein A, subunit A"/>
    <property type="match status" value="1"/>
</dbReference>
<dbReference type="InParanoid" id="A0A6P7F3F1"/>
<evidence type="ECO:0000313" key="4">
    <source>
        <dbReference type="Proteomes" id="UP001652700"/>
    </source>
</evidence>
<dbReference type="PROSITE" id="PS50041">
    <property type="entry name" value="C_TYPE_LECTIN_2"/>
    <property type="match status" value="1"/>
</dbReference>
<feature type="domain" description="C-type lectin" evidence="2">
    <location>
        <begin position="65"/>
        <end position="178"/>
    </location>
</feature>
<dbReference type="InterPro" id="IPR001304">
    <property type="entry name" value="C-type_lectin-like"/>
</dbReference>
<dbReference type="RefSeq" id="XP_028128388.1">
    <property type="nucleotide sequence ID" value="XM_028272587.1"/>
</dbReference>
<accession>A0A6P7F3F1</accession>
<dbReference type="Proteomes" id="UP001652700">
    <property type="component" value="Unplaced"/>
</dbReference>
<name>A0A6P7F3F1_DIAVI</name>
<proteinExistence type="predicted"/>